<feature type="compositionally biased region" description="Basic and acidic residues" evidence="1">
    <location>
        <begin position="349"/>
        <end position="374"/>
    </location>
</feature>
<feature type="compositionally biased region" description="Acidic residues" evidence="1">
    <location>
        <begin position="101"/>
        <end position="110"/>
    </location>
</feature>
<feature type="region of interest" description="Disordered" evidence="1">
    <location>
        <begin position="15"/>
        <end position="336"/>
    </location>
</feature>
<dbReference type="GO" id="GO:0031011">
    <property type="term" value="C:Ino80 complex"/>
    <property type="evidence" value="ECO:0007669"/>
    <property type="project" value="InterPro"/>
</dbReference>
<accession>A0A9P7N0A0</accession>
<dbReference type="Proteomes" id="UP000784919">
    <property type="component" value="Unassembled WGS sequence"/>
</dbReference>
<dbReference type="EMBL" id="SRPR01000002">
    <property type="protein sequence ID" value="KAG5969017.1"/>
    <property type="molecule type" value="Genomic_DNA"/>
</dbReference>
<dbReference type="PANTHER" id="PTHR21561:SF12">
    <property type="entry name" value="INO80 COMPLEX SUBUNIT B"/>
    <property type="match status" value="1"/>
</dbReference>
<feature type="compositionally biased region" description="Acidic residues" evidence="1">
    <location>
        <begin position="230"/>
        <end position="241"/>
    </location>
</feature>
<feature type="compositionally biased region" description="Low complexity" evidence="1">
    <location>
        <begin position="33"/>
        <end position="44"/>
    </location>
</feature>
<feature type="compositionally biased region" description="Acidic residues" evidence="1">
    <location>
        <begin position="190"/>
        <end position="221"/>
    </location>
</feature>
<evidence type="ECO:0000313" key="6">
    <source>
        <dbReference type="Proteomes" id="UP000784919"/>
    </source>
</evidence>
<evidence type="ECO:0000313" key="3">
    <source>
        <dbReference type="EMBL" id="KAG5969017.1"/>
    </source>
</evidence>
<dbReference type="SMART" id="SM01406">
    <property type="entry name" value="PAPA-1"/>
    <property type="match status" value="1"/>
</dbReference>
<proteinExistence type="predicted"/>
<feature type="compositionally biased region" description="Acidic residues" evidence="1">
    <location>
        <begin position="248"/>
        <end position="301"/>
    </location>
</feature>
<feature type="compositionally biased region" description="Basic residues" evidence="1">
    <location>
        <begin position="378"/>
        <end position="388"/>
    </location>
</feature>
<gene>
    <name evidence="4" type="ORF">E4U56_000042</name>
    <name evidence="3" type="ORF">E4U57_002456</name>
</gene>
<evidence type="ECO:0000256" key="1">
    <source>
        <dbReference type="SAM" id="MobiDB-lite"/>
    </source>
</evidence>
<keyword evidence="5" id="KW-1185">Reference proteome</keyword>
<feature type="compositionally biased region" description="Basic and acidic residues" evidence="1">
    <location>
        <begin position="73"/>
        <end position="82"/>
    </location>
</feature>
<dbReference type="Proteomes" id="UP000742024">
    <property type="component" value="Unassembled WGS sequence"/>
</dbReference>
<dbReference type="PANTHER" id="PTHR21561">
    <property type="entry name" value="INO80 COMPLEX SUBUNIT B"/>
    <property type="match status" value="1"/>
</dbReference>
<sequence length="458" mass="50706">MPFEPFSRVSSVIDALGNRGSLRAQHTTDRRSSATSRRAGRTCAPSAAREMSSSSPDEGVTVQTSRSARGTSRRSDHFDGGEIVHGTRNRGGRKNYVVDSSPDDDDDQDDQDAHVAKPKRVREAYGDVEGDEMEIDDEEMDIDAEGEEEDADGDVDMSASAASVAGQTIRVSQPAPRFAAKAAAAKMAVNEEDEEEEEEEEEEDDDDDDDLSDPADSEDGDQMMTFGDETMADEDAEGEEIEVAREQDQDEEEEEEEEEDEDEEDEEEEDEEEEEEEGEGEEEEEDAEGEEEVGGDVEMDSVDGSQEGSPDLTKMTKRQRARFEDEPQEYMKLSDEVQVKKHFTAEELSMRRQEMARRRRNLSEKRTEEVKMETINKLLKKQAPKINRKAAAAAAARADSPDEEGNKTNSTMVRWINNKNGSRVSVPEDILAGPAGSAFSSSGNPGAMSWGKLVQEVA</sequence>
<dbReference type="EMBL" id="SRPS01000001">
    <property type="protein sequence ID" value="KAG5978607.1"/>
    <property type="molecule type" value="Genomic_DNA"/>
</dbReference>
<protein>
    <recommendedName>
        <fullName evidence="2">INO80 complex subunit B-like conserved region domain-containing protein</fullName>
    </recommendedName>
</protein>
<feature type="compositionally biased region" description="Basic and acidic residues" evidence="1">
    <location>
        <begin position="111"/>
        <end position="125"/>
    </location>
</feature>
<evidence type="ECO:0000313" key="4">
    <source>
        <dbReference type="EMBL" id="KAG5978607.1"/>
    </source>
</evidence>
<feature type="region of interest" description="Disordered" evidence="1">
    <location>
        <begin position="349"/>
        <end position="410"/>
    </location>
</feature>
<evidence type="ECO:0000313" key="5">
    <source>
        <dbReference type="Proteomes" id="UP000742024"/>
    </source>
</evidence>
<dbReference type="AlphaFoldDB" id="A0A9P7N0A0"/>
<feature type="domain" description="INO80 complex subunit B-like conserved region" evidence="2">
    <location>
        <begin position="347"/>
        <end position="430"/>
    </location>
</feature>
<feature type="compositionally biased region" description="Low complexity" evidence="1">
    <location>
        <begin position="156"/>
        <end position="166"/>
    </location>
</feature>
<dbReference type="GO" id="GO:0006338">
    <property type="term" value="P:chromatin remodeling"/>
    <property type="evidence" value="ECO:0007669"/>
    <property type="project" value="InterPro"/>
</dbReference>
<feature type="region of interest" description="Disordered" evidence="1">
    <location>
        <begin position="436"/>
        <end position="458"/>
    </location>
</feature>
<name>A0A9P7N0A0_9HYPO</name>
<dbReference type="OrthoDB" id="2021186at2759"/>
<dbReference type="InterPro" id="IPR006880">
    <property type="entry name" value="INO80B_C"/>
</dbReference>
<comment type="caution">
    <text evidence="4">The sequence shown here is derived from an EMBL/GenBank/DDBJ whole genome shotgun (WGS) entry which is preliminary data.</text>
</comment>
<feature type="compositionally biased region" description="Low complexity" evidence="1">
    <location>
        <begin position="179"/>
        <end position="188"/>
    </location>
</feature>
<reference evidence="4 5" key="1">
    <citation type="journal article" date="2020" name="bioRxiv">
        <title>Whole genome comparisons of ergot fungi reveals the divergence and evolution of species within the genus Claviceps are the result of varying mechanisms driving genome evolution and host range expansion.</title>
        <authorList>
            <person name="Wyka S.A."/>
            <person name="Mondo S.J."/>
            <person name="Liu M."/>
            <person name="Dettman J."/>
            <person name="Nalam V."/>
            <person name="Broders K.D."/>
        </authorList>
    </citation>
    <scope>NUCLEOTIDE SEQUENCE</scope>
    <source>
        <strain evidence="4">CCC 1102</strain>
        <strain evidence="3 5">LM583</strain>
    </source>
</reference>
<dbReference type="InterPro" id="IPR029523">
    <property type="entry name" value="INO80B/Ies2"/>
</dbReference>
<organism evidence="4 6">
    <name type="scientific">Claviceps arundinis</name>
    <dbReference type="NCBI Taxonomy" id="1623583"/>
    <lineage>
        <taxon>Eukaryota</taxon>
        <taxon>Fungi</taxon>
        <taxon>Dikarya</taxon>
        <taxon>Ascomycota</taxon>
        <taxon>Pezizomycotina</taxon>
        <taxon>Sordariomycetes</taxon>
        <taxon>Hypocreomycetidae</taxon>
        <taxon>Hypocreales</taxon>
        <taxon>Clavicipitaceae</taxon>
        <taxon>Claviceps</taxon>
    </lineage>
</organism>
<evidence type="ECO:0000259" key="2">
    <source>
        <dbReference type="SMART" id="SM01406"/>
    </source>
</evidence>
<feature type="compositionally biased region" description="Low complexity" evidence="1">
    <location>
        <begin position="436"/>
        <end position="447"/>
    </location>
</feature>
<feature type="compositionally biased region" description="Acidic residues" evidence="1">
    <location>
        <begin position="126"/>
        <end position="155"/>
    </location>
</feature>
<dbReference type="Pfam" id="PF04795">
    <property type="entry name" value="PAPA-1"/>
    <property type="match status" value="1"/>
</dbReference>